<protein>
    <recommendedName>
        <fullName evidence="5">YheE family protein</fullName>
    </recommendedName>
</protein>
<comment type="caution">
    <text evidence="2">The sequence shown here is derived from an EMBL/GenBank/DDBJ whole genome shotgun (WGS) entry which is preliminary data.</text>
</comment>
<dbReference type="PIRSF" id="PIRSF037692">
    <property type="entry name" value="UCP037692"/>
    <property type="match status" value="1"/>
</dbReference>
<evidence type="ECO:0000313" key="3">
    <source>
        <dbReference type="Proteomes" id="UP000287296"/>
    </source>
</evidence>
<dbReference type="Pfam" id="PF17277">
    <property type="entry name" value="DUF5342"/>
    <property type="match status" value="1"/>
</dbReference>
<gene>
    <name evidence="1" type="primary">yheE</name>
    <name evidence="2" type="ORF">D5F11_010685</name>
    <name evidence="1" type="ORF">J6TS1_43220</name>
</gene>
<evidence type="ECO:0000313" key="1">
    <source>
        <dbReference type="EMBL" id="GIN98452.1"/>
    </source>
</evidence>
<reference evidence="2 3" key="1">
    <citation type="submission" date="2018-12" db="EMBL/GenBank/DDBJ databases">
        <authorList>
            <person name="Sun L."/>
            <person name="Chen Z."/>
        </authorList>
    </citation>
    <scope>NUCLEOTIDE SEQUENCE [LARGE SCALE GENOMIC DNA]</scope>
    <source>
        <strain evidence="2 3">LMG 29736</strain>
    </source>
</reference>
<evidence type="ECO:0000313" key="4">
    <source>
        <dbReference type="Proteomes" id="UP000680670"/>
    </source>
</evidence>
<name>A0A429X810_SIMTE</name>
<evidence type="ECO:0008006" key="5">
    <source>
        <dbReference type="Google" id="ProtNLM"/>
    </source>
</evidence>
<dbReference type="RefSeq" id="WP_120116316.1">
    <property type="nucleotide sequence ID" value="NZ_BORI01000020.1"/>
</dbReference>
<dbReference type="AlphaFoldDB" id="A0A429X810"/>
<sequence>MLQHFQYKPLYKEERIPGWSFSFYFSGKRMEGVYHKNGRIEWKLERPVSQYETALEKQVHDLMLFHVYDQQR</sequence>
<dbReference type="Proteomes" id="UP000680670">
    <property type="component" value="Unassembled WGS sequence"/>
</dbReference>
<accession>A0A429X810</accession>
<dbReference type="InterPro" id="IPR017263">
    <property type="entry name" value="UCP037692"/>
</dbReference>
<proteinExistence type="predicted"/>
<dbReference type="EMBL" id="BORJ01000014">
    <property type="protein sequence ID" value="GIN98452.1"/>
    <property type="molecule type" value="Genomic_DNA"/>
</dbReference>
<dbReference type="Proteomes" id="UP000287296">
    <property type="component" value="Unassembled WGS sequence"/>
</dbReference>
<evidence type="ECO:0000313" key="2">
    <source>
        <dbReference type="EMBL" id="RST59567.1"/>
    </source>
</evidence>
<keyword evidence="4" id="KW-1185">Reference proteome</keyword>
<organism evidence="2 3">
    <name type="scientific">Siminovitchia terrae</name>
    <name type="common">Bacillus terrae</name>
    <dbReference type="NCBI Taxonomy" id="1914933"/>
    <lineage>
        <taxon>Bacteria</taxon>
        <taxon>Bacillati</taxon>
        <taxon>Bacillota</taxon>
        <taxon>Bacilli</taxon>
        <taxon>Bacillales</taxon>
        <taxon>Bacillaceae</taxon>
        <taxon>Siminovitchia</taxon>
    </lineage>
</organism>
<dbReference type="EMBL" id="QYTW02000009">
    <property type="protein sequence ID" value="RST59567.1"/>
    <property type="molecule type" value="Genomic_DNA"/>
</dbReference>
<reference evidence="1 4" key="2">
    <citation type="submission" date="2021-03" db="EMBL/GenBank/DDBJ databases">
        <title>Antimicrobial resistance genes in bacteria isolated from Japanese honey, and their potential for conferring macrolide and lincosamide resistance in the American foulbrood pathogen Paenibacillus larvae.</title>
        <authorList>
            <person name="Okamoto M."/>
            <person name="Kumagai M."/>
            <person name="Kanamori H."/>
            <person name="Takamatsu D."/>
        </authorList>
    </citation>
    <scope>NUCLEOTIDE SEQUENCE [LARGE SCALE GENOMIC DNA]</scope>
    <source>
        <strain evidence="1 4">J6TS1</strain>
    </source>
</reference>
<dbReference type="OrthoDB" id="2736244at2"/>